<reference evidence="1 2" key="1">
    <citation type="submission" date="2015-08" db="EMBL/GenBank/DDBJ databases">
        <title>The complete genome sequence of Bacillus beveridgei MLTeJB.</title>
        <authorList>
            <person name="Hanson T.E."/>
            <person name="Mesa C."/>
            <person name="Basesman S.M."/>
            <person name="Oremland R.S."/>
        </authorList>
    </citation>
    <scope>NUCLEOTIDE SEQUENCE [LARGE SCALE GENOMIC DNA]</scope>
    <source>
        <strain evidence="1 2">MLTeJB</strain>
    </source>
</reference>
<dbReference type="AlphaFoldDB" id="A0A1D7QT17"/>
<evidence type="ECO:0000313" key="1">
    <source>
        <dbReference type="EMBL" id="AOM82163.1"/>
    </source>
</evidence>
<organism evidence="1 2">
    <name type="scientific">Salisediminibacterium beveridgei</name>
    <dbReference type="NCBI Taxonomy" id="632773"/>
    <lineage>
        <taxon>Bacteria</taxon>
        <taxon>Bacillati</taxon>
        <taxon>Bacillota</taxon>
        <taxon>Bacilli</taxon>
        <taxon>Bacillales</taxon>
        <taxon>Bacillaceae</taxon>
        <taxon>Salisediminibacterium</taxon>
    </lineage>
</organism>
<name>A0A1D7QT17_9BACI</name>
<sequence>MFFVIIVLSIPVYLANIWALYEPEEAFLFLRRWQYKDTPEISDVRQRTPTEVQRFSGGLR</sequence>
<proteinExistence type="predicted"/>
<dbReference type="EMBL" id="CP012502">
    <property type="protein sequence ID" value="AOM82163.1"/>
    <property type="molecule type" value="Genomic_DNA"/>
</dbReference>
<dbReference type="Proteomes" id="UP000094463">
    <property type="component" value="Chromosome"/>
</dbReference>
<gene>
    <name evidence="1" type="ORF">BBEV_0792</name>
</gene>
<protein>
    <submittedName>
        <fullName evidence="1">Uncharacterized protein</fullName>
    </submittedName>
</protein>
<accession>A0A1D7QT17</accession>
<dbReference type="KEGG" id="bbev:BBEV_0792"/>
<evidence type="ECO:0000313" key="2">
    <source>
        <dbReference type="Proteomes" id="UP000094463"/>
    </source>
</evidence>
<keyword evidence="2" id="KW-1185">Reference proteome</keyword>